<name>A0A7S3PTI2_9STRA</name>
<feature type="transmembrane region" description="Helical" evidence="1">
    <location>
        <begin position="34"/>
        <end position="58"/>
    </location>
</feature>
<dbReference type="AlphaFoldDB" id="A0A7S3PTI2"/>
<keyword evidence="1" id="KW-0812">Transmembrane</keyword>
<organism evidence="2">
    <name type="scientific">Aplanochytrium stocchinoi</name>
    <dbReference type="NCBI Taxonomy" id="215587"/>
    <lineage>
        <taxon>Eukaryota</taxon>
        <taxon>Sar</taxon>
        <taxon>Stramenopiles</taxon>
        <taxon>Bigyra</taxon>
        <taxon>Labyrinthulomycetes</taxon>
        <taxon>Thraustochytrida</taxon>
        <taxon>Thraustochytriidae</taxon>
        <taxon>Aplanochytrium</taxon>
    </lineage>
</organism>
<keyword evidence="1" id="KW-0472">Membrane</keyword>
<keyword evidence="1" id="KW-1133">Transmembrane helix</keyword>
<evidence type="ECO:0000256" key="1">
    <source>
        <dbReference type="SAM" id="Phobius"/>
    </source>
</evidence>
<dbReference type="EMBL" id="HBIN01029398">
    <property type="protein sequence ID" value="CAE0449730.1"/>
    <property type="molecule type" value="Transcribed_RNA"/>
</dbReference>
<protein>
    <submittedName>
        <fullName evidence="2">Uncharacterized protein</fullName>
    </submittedName>
</protein>
<feature type="transmembrane region" description="Helical" evidence="1">
    <location>
        <begin position="132"/>
        <end position="150"/>
    </location>
</feature>
<accession>A0A7S3PTI2</accession>
<evidence type="ECO:0000313" key="2">
    <source>
        <dbReference type="EMBL" id="CAE0449730.1"/>
    </source>
</evidence>
<reference evidence="2" key="1">
    <citation type="submission" date="2021-01" db="EMBL/GenBank/DDBJ databases">
        <authorList>
            <person name="Corre E."/>
            <person name="Pelletier E."/>
            <person name="Niang G."/>
            <person name="Scheremetjew M."/>
            <person name="Finn R."/>
            <person name="Kale V."/>
            <person name="Holt S."/>
            <person name="Cochrane G."/>
            <person name="Meng A."/>
            <person name="Brown T."/>
            <person name="Cohen L."/>
        </authorList>
    </citation>
    <scope>NUCLEOTIDE SEQUENCE</scope>
    <source>
        <strain evidence="2">GSBS06</strain>
    </source>
</reference>
<proteinExistence type="predicted"/>
<sequence>MTIAFNGKDREFKVPERCGDFYLRNRQFETDEIYVMYTLFVLIGFTFLFLGLTIAALANIRFGRIYTNDLTEEEEKEITRERSNSESSQEQLPVLARRASLATEPTNLVFSDLWYSVRVGPKSRSHDNTVDLLKGSFFIYFVSFIVFYSFC</sequence>
<gene>
    <name evidence="2" type="ORF">ASTO00021_LOCUS19705</name>
</gene>